<evidence type="ECO:0000256" key="2">
    <source>
        <dbReference type="ARBA" id="ARBA00010359"/>
    </source>
</evidence>
<dbReference type="EMBL" id="JAAAUY010000026">
    <property type="protein sequence ID" value="KAF9337442.1"/>
    <property type="molecule type" value="Genomic_DNA"/>
</dbReference>
<dbReference type="InterPro" id="IPR001950">
    <property type="entry name" value="SUI1"/>
</dbReference>
<dbReference type="GO" id="GO:0005737">
    <property type="term" value="C:cytoplasm"/>
    <property type="evidence" value="ECO:0007669"/>
    <property type="project" value="UniProtKB-SubCell"/>
</dbReference>
<evidence type="ECO:0000256" key="7">
    <source>
        <dbReference type="ARBA" id="ARBA00022990"/>
    </source>
</evidence>
<evidence type="ECO:0000256" key="5">
    <source>
        <dbReference type="ARBA" id="ARBA00022553"/>
    </source>
</evidence>
<keyword evidence="7" id="KW-0007">Acetylation</keyword>
<dbReference type="NCBIfam" id="TIGR00451">
    <property type="entry name" value="unchar_dom_2"/>
    <property type="match status" value="1"/>
</dbReference>
<dbReference type="Pfam" id="PF01253">
    <property type="entry name" value="SUI1"/>
    <property type="match status" value="1"/>
</dbReference>
<dbReference type="InterPro" id="IPR004521">
    <property type="entry name" value="Uncharacterised_CHP00451"/>
</dbReference>
<dbReference type="PROSITE" id="PS51925">
    <property type="entry name" value="SWIB_MDM2"/>
    <property type="match status" value="1"/>
</dbReference>
<proteinExistence type="inferred from homology"/>
<comment type="caution">
    <text evidence="13">The sequence shown here is derived from an EMBL/GenBank/DDBJ whole genome shotgun (WGS) entry which is preliminary data.</text>
</comment>
<keyword evidence="14" id="KW-1185">Reference proteome</keyword>
<dbReference type="InterPro" id="IPR036877">
    <property type="entry name" value="SUI1_dom_sf"/>
</dbReference>
<comment type="function">
    <text evidence="8">Translation initiation factor that is able to deliver tRNA to the P-site of the eukaryotic ribosome in a GTP-independent manner. The binding of Met-tRNA(I) occurs after the AUG codon finds its position in the P-site of 40S ribosomes, the situation that takes place during initiation complex formation on some specific RNAs. Its activity in tRNA binding with 40S subunits does not require the presence of the aminoacyl moiety. Possesses the unique ability to deliver non-Met (elongator) tRNAs into the P-site of the 40S subunit. In addition to its role in initiation, can promote release of deacylated tRNA and mRNA from recycled 40S subunits following ABCE1-mediated dissociation of post-termination ribosomal complexes into subunits.</text>
</comment>
<dbReference type="InterPro" id="IPR048248">
    <property type="entry name" value="PUA_eIF2d-like"/>
</dbReference>
<dbReference type="InterPro" id="IPR057429">
    <property type="entry name" value="WH_eIF2D"/>
</dbReference>
<dbReference type="PROSITE" id="PS50890">
    <property type="entry name" value="PUA"/>
    <property type="match status" value="1"/>
</dbReference>
<feature type="region of interest" description="Disordered" evidence="10">
    <location>
        <begin position="205"/>
        <end position="229"/>
    </location>
</feature>
<dbReference type="AlphaFoldDB" id="A0A9P5SX39"/>
<dbReference type="Pfam" id="PF25304">
    <property type="entry name" value="WHD_eIF2D"/>
    <property type="match status" value="1"/>
</dbReference>
<evidence type="ECO:0000256" key="10">
    <source>
        <dbReference type="SAM" id="MobiDB-lite"/>
    </source>
</evidence>
<dbReference type="Pfam" id="PF26292">
    <property type="entry name" value="PUA_elF2D"/>
    <property type="match status" value="1"/>
</dbReference>
<dbReference type="Proteomes" id="UP000696485">
    <property type="component" value="Unassembled WGS sequence"/>
</dbReference>
<evidence type="ECO:0000256" key="8">
    <source>
        <dbReference type="ARBA" id="ARBA00025522"/>
    </source>
</evidence>
<name>A0A9P5SX39_9FUNG</name>
<evidence type="ECO:0000259" key="11">
    <source>
        <dbReference type="PROSITE" id="PS50296"/>
    </source>
</evidence>
<evidence type="ECO:0000256" key="6">
    <source>
        <dbReference type="ARBA" id="ARBA00022917"/>
    </source>
</evidence>
<dbReference type="InterPro" id="IPR041366">
    <property type="entry name" value="Pre-PUA"/>
</dbReference>
<evidence type="ECO:0000256" key="4">
    <source>
        <dbReference type="ARBA" id="ARBA00022490"/>
    </source>
</evidence>
<dbReference type="InterPro" id="IPR015947">
    <property type="entry name" value="PUA-like_sf"/>
</dbReference>
<evidence type="ECO:0000256" key="3">
    <source>
        <dbReference type="ARBA" id="ARBA00013816"/>
    </source>
</evidence>
<gene>
    <name evidence="13" type="ORF">BG006_004676</name>
</gene>
<dbReference type="PANTHER" id="PTHR12217">
    <property type="entry name" value="EUKARYOTIC TRANSLATION INITIATION FACTOR 2D"/>
    <property type="match status" value="1"/>
</dbReference>
<dbReference type="Pfam" id="PF17832">
    <property type="entry name" value="Pre-PUA"/>
    <property type="match status" value="1"/>
</dbReference>
<dbReference type="InterPro" id="IPR003121">
    <property type="entry name" value="SWIB_MDM2_domain"/>
</dbReference>
<dbReference type="Gene3D" id="3.30.780.10">
    <property type="entry name" value="SUI1-like domain"/>
    <property type="match status" value="1"/>
</dbReference>
<keyword evidence="5" id="KW-0597">Phosphoprotein</keyword>
<feature type="domain" description="SUI1" evidence="11">
    <location>
        <begin position="531"/>
        <end position="607"/>
    </location>
</feature>
<keyword evidence="6" id="KW-0648">Protein biosynthesis</keyword>
<dbReference type="GO" id="GO:0003723">
    <property type="term" value="F:RNA binding"/>
    <property type="evidence" value="ECO:0007669"/>
    <property type="project" value="InterPro"/>
</dbReference>
<organism evidence="13 14">
    <name type="scientific">Podila minutissima</name>
    <dbReference type="NCBI Taxonomy" id="64525"/>
    <lineage>
        <taxon>Eukaryota</taxon>
        <taxon>Fungi</taxon>
        <taxon>Fungi incertae sedis</taxon>
        <taxon>Mucoromycota</taxon>
        <taxon>Mortierellomycotina</taxon>
        <taxon>Mortierellomycetes</taxon>
        <taxon>Mortierellales</taxon>
        <taxon>Mortierellaceae</taxon>
        <taxon>Podila</taxon>
    </lineage>
</organism>
<dbReference type="Gene3D" id="1.10.245.10">
    <property type="entry name" value="SWIB/MDM2 domain"/>
    <property type="match status" value="1"/>
</dbReference>
<dbReference type="InterPro" id="IPR002478">
    <property type="entry name" value="PUA"/>
</dbReference>
<dbReference type="PANTHER" id="PTHR12217:SF4">
    <property type="entry name" value="EUKARYOTIC TRANSLATION INITIATION FACTOR 2D"/>
    <property type="match status" value="1"/>
</dbReference>
<dbReference type="GO" id="GO:0001731">
    <property type="term" value="P:formation of translation preinitiation complex"/>
    <property type="evidence" value="ECO:0007669"/>
    <property type="project" value="InterPro"/>
</dbReference>
<dbReference type="InterPro" id="IPR058886">
    <property type="entry name" value="SWIB_eIF2D"/>
</dbReference>
<feature type="compositionally biased region" description="Acidic residues" evidence="10">
    <location>
        <begin position="216"/>
        <end position="229"/>
    </location>
</feature>
<dbReference type="Gene3D" id="3.10.400.20">
    <property type="match status" value="1"/>
</dbReference>
<sequence>MFKKPVASLKSFSPLRSSDKRRLRDEILASFPELKEMESPIPDTPVNAVITPEGLQSAKFTSYIEESGTMYTDAEGTPLWIKISNSKKESLIVPSLYIIWKFPTLIPGLTTWNPVVDKLKNGADLMIPGVVTANTEIPDIEEGCLVVIRARGNRYPLAIGTMAVSGKIIASSRGIVPPKGKAVHILHVHEDQLWIMGNKQNLPSDWASGPKPVLGDEYESTDDEDGDATDNDVRELADSLGTSVVLDVKGKGCTELDDASVTEACERTESTIEAPAHIEAEPAVVLSTAEVDQALSEALLQVLKFKITEANSKELLPMNASTLYSSYVLPNRSRGRAAEADIKKSSWKKLAKWLKAVEKQDLVKCKEIKGELFLLGVSWNHPQLKGFAGHKTVEMEAVRQAKVDARAQADQQANSPNSKVLEVMEAYRPNGSSASLFENTNRSKDGYYTLQELRALLAEYFKEKNLADPKNQRIIKLDEPLREALLKKGENVDRIPRDQTSERLVGNMVLHHFVGYKGQSVKFVKGGVKSILITQEIRTGRKTVTKVSGLEHFMIDVDGFAQEIQVLCASSVAITPLVGASPKLNLREVMVQGPQLKNVTAVLQEKGVPKKYVEFLDKTSKKK</sequence>
<keyword evidence="4" id="KW-0963">Cytoplasm</keyword>
<dbReference type="CDD" id="cd21156">
    <property type="entry name" value="PUA_eIF2d-like"/>
    <property type="match status" value="1"/>
</dbReference>
<dbReference type="SUPFAM" id="SSF55159">
    <property type="entry name" value="eIF1-like"/>
    <property type="match status" value="1"/>
</dbReference>
<accession>A0A9P5SX39</accession>
<evidence type="ECO:0000313" key="14">
    <source>
        <dbReference type="Proteomes" id="UP000696485"/>
    </source>
</evidence>
<evidence type="ECO:0000259" key="12">
    <source>
        <dbReference type="PROSITE" id="PS51925"/>
    </source>
</evidence>
<dbReference type="SUPFAM" id="SSF47592">
    <property type="entry name" value="SWIB/MDM2 domain"/>
    <property type="match status" value="1"/>
</dbReference>
<reference evidence="13" key="1">
    <citation type="journal article" date="2020" name="Fungal Divers.">
        <title>Resolving the Mortierellaceae phylogeny through synthesis of multi-gene phylogenetics and phylogenomics.</title>
        <authorList>
            <person name="Vandepol N."/>
            <person name="Liber J."/>
            <person name="Desiro A."/>
            <person name="Na H."/>
            <person name="Kennedy M."/>
            <person name="Barry K."/>
            <person name="Grigoriev I.V."/>
            <person name="Miller A.N."/>
            <person name="O'Donnell K."/>
            <person name="Stajich J.E."/>
            <person name="Bonito G."/>
        </authorList>
    </citation>
    <scope>NUCLEOTIDE SEQUENCE</scope>
    <source>
        <strain evidence="13">NVP1</strain>
    </source>
</reference>
<comment type="similarity">
    <text evidence="2">Belongs to the eIF2D family.</text>
</comment>
<evidence type="ECO:0000313" key="13">
    <source>
        <dbReference type="EMBL" id="KAF9337442.1"/>
    </source>
</evidence>
<dbReference type="SUPFAM" id="SSF88697">
    <property type="entry name" value="PUA domain-like"/>
    <property type="match status" value="1"/>
</dbReference>
<dbReference type="CDD" id="cd11608">
    <property type="entry name" value="eIF2D_C"/>
    <property type="match status" value="1"/>
</dbReference>
<dbReference type="Pfam" id="PF26291">
    <property type="entry name" value="SWIB_eIF2D"/>
    <property type="match status" value="1"/>
</dbReference>
<dbReference type="PROSITE" id="PS50296">
    <property type="entry name" value="SUI1"/>
    <property type="match status" value="1"/>
</dbReference>
<dbReference type="FunFam" id="3.30.780.10:FF:000008">
    <property type="entry name" value="eukaryotic translation initiation factor 2D"/>
    <property type="match status" value="1"/>
</dbReference>
<evidence type="ECO:0000256" key="9">
    <source>
        <dbReference type="ARBA" id="ARBA00030186"/>
    </source>
</evidence>
<feature type="domain" description="DM2" evidence="12">
    <location>
        <begin position="425"/>
        <end position="510"/>
    </location>
</feature>
<protein>
    <recommendedName>
        <fullName evidence="3">Eukaryotic translation initiation factor 2D</fullName>
    </recommendedName>
    <alternativeName>
        <fullName evidence="9">Ligatin</fullName>
    </alternativeName>
</protein>
<dbReference type="InterPro" id="IPR036885">
    <property type="entry name" value="SWIB_MDM2_dom_sf"/>
</dbReference>
<dbReference type="InterPro" id="IPR039757">
    <property type="entry name" value="EIF2D"/>
</dbReference>
<dbReference type="GO" id="GO:0003743">
    <property type="term" value="F:translation initiation factor activity"/>
    <property type="evidence" value="ECO:0007669"/>
    <property type="project" value="InterPro"/>
</dbReference>
<dbReference type="InterPro" id="IPR039759">
    <property type="entry name" value="eIF2D_SUI1"/>
</dbReference>
<comment type="subcellular location">
    <subcellularLocation>
        <location evidence="1">Cytoplasm</location>
    </subcellularLocation>
</comment>
<evidence type="ECO:0000256" key="1">
    <source>
        <dbReference type="ARBA" id="ARBA00004496"/>
    </source>
</evidence>
<dbReference type="SMART" id="SM00359">
    <property type="entry name" value="PUA"/>
    <property type="match status" value="1"/>
</dbReference>